<keyword evidence="3 9" id="KW-1003">Cell membrane</keyword>
<feature type="transmembrane region" description="Helical" evidence="9">
    <location>
        <begin position="74"/>
        <end position="98"/>
    </location>
</feature>
<evidence type="ECO:0000256" key="6">
    <source>
        <dbReference type="ARBA" id="ARBA00022989"/>
    </source>
</evidence>
<name>A0A0F6W2G2_9BACT</name>
<protein>
    <recommendedName>
        <fullName evidence="9">Protein translocase subunit SecE</fullName>
    </recommendedName>
</protein>
<evidence type="ECO:0000256" key="3">
    <source>
        <dbReference type="ARBA" id="ARBA00022475"/>
    </source>
</evidence>
<evidence type="ECO:0000256" key="9">
    <source>
        <dbReference type="HAMAP-Rule" id="MF_00422"/>
    </source>
</evidence>
<keyword evidence="5 9" id="KW-0653">Protein transport</keyword>
<dbReference type="InterPro" id="IPR038379">
    <property type="entry name" value="SecE_sf"/>
</dbReference>
<dbReference type="GO" id="GO:0008320">
    <property type="term" value="F:protein transmembrane transporter activity"/>
    <property type="evidence" value="ECO:0007669"/>
    <property type="project" value="UniProtKB-UniRule"/>
</dbReference>
<dbReference type="GO" id="GO:0065002">
    <property type="term" value="P:intracellular protein transmembrane transport"/>
    <property type="evidence" value="ECO:0007669"/>
    <property type="project" value="UniProtKB-UniRule"/>
</dbReference>
<keyword evidence="4 9" id="KW-0812">Transmembrane</keyword>
<evidence type="ECO:0000256" key="8">
    <source>
        <dbReference type="ARBA" id="ARBA00023136"/>
    </source>
</evidence>
<dbReference type="STRING" id="927083.DB32_002701"/>
<dbReference type="EMBL" id="CP011125">
    <property type="protein sequence ID" value="AKF05552.1"/>
    <property type="molecule type" value="Genomic_DNA"/>
</dbReference>
<accession>A0A0F6W2G2</accession>
<comment type="function">
    <text evidence="9">Essential subunit of the Sec protein translocation channel SecYEG. Clamps together the 2 halves of SecY. May contact the channel plug during translocation.</text>
</comment>
<dbReference type="PROSITE" id="PS01067">
    <property type="entry name" value="SECE_SEC61G"/>
    <property type="match status" value="1"/>
</dbReference>
<dbReference type="NCBIfam" id="TIGR00964">
    <property type="entry name" value="secE_bact"/>
    <property type="match status" value="1"/>
</dbReference>
<feature type="compositionally biased region" description="Acidic residues" evidence="10">
    <location>
        <begin position="1"/>
        <end position="18"/>
    </location>
</feature>
<comment type="subcellular location">
    <subcellularLocation>
        <location evidence="1">Membrane</location>
    </subcellularLocation>
</comment>
<feature type="transmembrane region" description="Helical" evidence="9">
    <location>
        <begin position="104"/>
        <end position="122"/>
    </location>
</feature>
<evidence type="ECO:0000256" key="4">
    <source>
        <dbReference type="ARBA" id="ARBA00022692"/>
    </source>
</evidence>
<evidence type="ECO:0000256" key="1">
    <source>
        <dbReference type="ARBA" id="ARBA00004370"/>
    </source>
</evidence>
<dbReference type="GO" id="GO:0005886">
    <property type="term" value="C:plasma membrane"/>
    <property type="evidence" value="ECO:0007669"/>
    <property type="project" value="UniProtKB-UniRule"/>
</dbReference>
<dbReference type="GO" id="GO:0009306">
    <property type="term" value="P:protein secretion"/>
    <property type="evidence" value="ECO:0007669"/>
    <property type="project" value="UniProtKB-UniRule"/>
</dbReference>
<comment type="caution">
    <text evidence="9">Lacks conserved residue(s) required for the propagation of feature annotation.</text>
</comment>
<evidence type="ECO:0000256" key="7">
    <source>
        <dbReference type="ARBA" id="ARBA00023010"/>
    </source>
</evidence>
<dbReference type="InterPro" id="IPR005807">
    <property type="entry name" value="SecE_bac"/>
</dbReference>
<evidence type="ECO:0000256" key="5">
    <source>
        <dbReference type="ARBA" id="ARBA00022927"/>
    </source>
</evidence>
<sequence>MADEDDKDLERDGDEDTSDPSAAGDSDDAGADDDVARREAAAIEREERELAEAAAENEANPVTSLLGIERWVQFAFIAAAVITFYLSDRLITFAWGFFAEPDPTIVSGAAALIGIVGSFLLYRHPRVNELAHEVVGELSKVTWPTRDETYYSTVVVIVTSIIAAVYTGVFDALWSAFTDLIYNV</sequence>
<feature type="transmembrane region" description="Helical" evidence="9">
    <location>
        <begin position="150"/>
        <end position="177"/>
    </location>
</feature>
<proteinExistence type="inferred from homology"/>
<dbReference type="PANTHER" id="PTHR33910:SF1">
    <property type="entry name" value="PROTEIN TRANSLOCASE SUBUNIT SECE"/>
    <property type="match status" value="1"/>
</dbReference>
<evidence type="ECO:0000256" key="10">
    <source>
        <dbReference type="SAM" id="MobiDB-lite"/>
    </source>
</evidence>
<evidence type="ECO:0000313" key="12">
    <source>
        <dbReference type="Proteomes" id="UP000034883"/>
    </source>
</evidence>
<keyword evidence="6 9" id="KW-1133">Transmembrane helix</keyword>
<evidence type="ECO:0000313" key="11">
    <source>
        <dbReference type="EMBL" id="AKF05552.1"/>
    </source>
</evidence>
<dbReference type="Pfam" id="PF00584">
    <property type="entry name" value="SecE"/>
    <property type="match status" value="1"/>
</dbReference>
<keyword evidence="8 9" id="KW-0472">Membrane</keyword>
<reference evidence="11 12" key="1">
    <citation type="submission" date="2015-03" db="EMBL/GenBank/DDBJ databases">
        <title>Genome assembly of Sandaracinus amylolyticus DSM 53668.</title>
        <authorList>
            <person name="Sharma G."/>
            <person name="Subramanian S."/>
        </authorList>
    </citation>
    <scope>NUCLEOTIDE SEQUENCE [LARGE SCALE GENOMIC DNA]</scope>
    <source>
        <strain evidence="11 12">DSM 53668</strain>
    </source>
</reference>
<dbReference type="HAMAP" id="MF_00422">
    <property type="entry name" value="SecE"/>
    <property type="match status" value="1"/>
</dbReference>
<feature type="region of interest" description="Disordered" evidence="10">
    <location>
        <begin position="1"/>
        <end position="42"/>
    </location>
</feature>
<dbReference type="GO" id="GO:0006605">
    <property type="term" value="P:protein targeting"/>
    <property type="evidence" value="ECO:0007669"/>
    <property type="project" value="UniProtKB-UniRule"/>
</dbReference>
<gene>
    <name evidence="9" type="primary">secE</name>
    <name evidence="11" type="ORF">DB32_002701</name>
</gene>
<dbReference type="InterPro" id="IPR001901">
    <property type="entry name" value="Translocase_SecE/Sec61-g"/>
</dbReference>
<comment type="similarity">
    <text evidence="9">Belongs to the SecE/SEC61-gamma family.</text>
</comment>
<keyword evidence="2 9" id="KW-0813">Transport</keyword>
<keyword evidence="7 9" id="KW-0811">Translocation</keyword>
<evidence type="ECO:0000256" key="2">
    <source>
        <dbReference type="ARBA" id="ARBA00022448"/>
    </source>
</evidence>
<dbReference type="KEGG" id="samy:DB32_002701"/>
<dbReference type="PANTHER" id="PTHR33910">
    <property type="entry name" value="PROTEIN TRANSLOCASE SUBUNIT SECE"/>
    <property type="match status" value="1"/>
</dbReference>
<organism evidence="11 12">
    <name type="scientific">Sandaracinus amylolyticus</name>
    <dbReference type="NCBI Taxonomy" id="927083"/>
    <lineage>
        <taxon>Bacteria</taxon>
        <taxon>Pseudomonadati</taxon>
        <taxon>Myxococcota</taxon>
        <taxon>Polyangia</taxon>
        <taxon>Polyangiales</taxon>
        <taxon>Sandaracinaceae</taxon>
        <taxon>Sandaracinus</taxon>
    </lineage>
</organism>
<dbReference type="GO" id="GO:0043952">
    <property type="term" value="P:protein transport by the Sec complex"/>
    <property type="evidence" value="ECO:0007669"/>
    <property type="project" value="UniProtKB-UniRule"/>
</dbReference>
<dbReference type="Proteomes" id="UP000034883">
    <property type="component" value="Chromosome"/>
</dbReference>
<dbReference type="Gene3D" id="1.20.5.1030">
    <property type="entry name" value="Preprotein translocase secy subunit"/>
    <property type="match status" value="1"/>
</dbReference>
<comment type="subunit">
    <text evidence="9">Component of the Sec protein translocase complex. Heterotrimer consisting of SecY, SecE and SecG subunits. The heterotrimers can form oligomers, although 1 heterotrimer is thought to be able to translocate proteins. Interacts with the ribosome. Interacts with SecDF, and other proteins may be involved. Interacts with SecA.</text>
</comment>
<keyword evidence="12" id="KW-1185">Reference proteome</keyword>
<dbReference type="AlphaFoldDB" id="A0A0F6W2G2"/>
<dbReference type="RefSeq" id="WP_053232788.1">
    <property type="nucleotide sequence ID" value="NZ_CP011125.1"/>
</dbReference>
<dbReference type="OrthoDB" id="5515429at2"/>